<reference evidence="2 3" key="1">
    <citation type="journal article" date="2019" name="Int. J. Syst. Evol. Microbiol.">
        <title>The Global Catalogue of Microorganisms (GCM) 10K type strain sequencing project: providing services to taxonomists for standard genome sequencing and annotation.</title>
        <authorList>
            <consortium name="The Broad Institute Genomics Platform"/>
            <consortium name="The Broad Institute Genome Sequencing Center for Infectious Disease"/>
            <person name="Wu L."/>
            <person name="Ma J."/>
        </authorList>
    </citation>
    <scope>NUCLEOTIDE SEQUENCE [LARGE SCALE GENOMIC DNA]</scope>
    <source>
        <strain evidence="2 3">JCM 4395</strain>
    </source>
</reference>
<dbReference type="PANTHER" id="PTHR35174:SF3">
    <property type="entry name" value="BLL7171 PROTEIN"/>
    <property type="match status" value="1"/>
</dbReference>
<proteinExistence type="predicted"/>
<feature type="region of interest" description="Disordered" evidence="1">
    <location>
        <begin position="219"/>
        <end position="242"/>
    </location>
</feature>
<feature type="region of interest" description="Disordered" evidence="1">
    <location>
        <begin position="116"/>
        <end position="142"/>
    </location>
</feature>
<accession>A0ABN3LXA2</accession>
<dbReference type="Proteomes" id="UP001501777">
    <property type="component" value="Unassembled WGS sequence"/>
</dbReference>
<comment type="caution">
    <text evidence="2">The sequence shown here is derived from an EMBL/GenBank/DDBJ whole genome shotgun (WGS) entry which is preliminary data.</text>
</comment>
<organism evidence="2 3">
    <name type="scientific">Streptomyces longisporus</name>
    <dbReference type="NCBI Taxonomy" id="1948"/>
    <lineage>
        <taxon>Bacteria</taxon>
        <taxon>Bacillati</taxon>
        <taxon>Actinomycetota</taxon>
        <taxon>Actinomycetes</taxon>
        <taxon>Kitasatosporales</taxon>
        <taxon>Streptomycetaceae</taxon>
        <taxon>Streptomyces</taxon>
    </lineage>
</organism>
<dbReference type="InterPro" id="IPR011008">
    <property type="entry name" value="Dimeric_a/b-barrel"/>
</dbReference>
<dbReference type="Gene3D" id="3.30.70.1060">
    <property type="entry name" value="Dimeric alpha+beta barrel"/>
    <property type="match status" value="1"/>
</dbReference>
<protein>
    <recommendedName>
        <fullName evidence="4">YCII-related domain-containing protein</fullName>
    </recommendedName>
</protein>
<keyword evidence="3" id="KW-1185">Reference proteome</keyword>
<dbReference type="EMBL" id="BAAASG010000007">
    <property type="protein sequence ID" value="GAA2492158.1"/>
    <property type="molecule type" value="Genomic_DNA"/>
</dbReference>
<evidence type="ECO:0008006" key="4">
    <source>
        <dbReference type="Google" id="ProtNLM"/>
    </source>
</evidence>
<evidence type="ECO:0000313" key="3">
    <source>
        <dbReference type="Proteomes" id="UP001501777"/>
    </source>
</evidence>
<evidence type="ECO:0000313" key="2">
    <source>
        <dbReference type="EMBL" id="GAA2492158.1"/>
    </source>
</evidence>
<sequence>MKYLVLMYADPAATEAMTAAERAEVFRRHEALHQDLEGTGEMLNGAGLAFPRDTKTIRWRGEGMPPTTADGPLTDTTDHMTAYYVIDCATRNEHGRSPHASWTSTSWRWRCGPSTTRSAWEKPDRGTHVHEPLRIPTGRRPDPRIAAHTHAALGNVADVIKDPQVRSGISQRPRAPTADVGYRLPMAETTSGAWDCSNVRLRRAGGATRRVRGAGLYQCAAPPRGRDQPHRARSLQTTSPGR</sequence>
<dbReference type="SUPFAM" id="SSF54909">
    <property type="entry name" value="Dimeric alpha+beta barrel"/>
    <property type="match status" value="1"/>
</dbReference>
<dbReference type="PANTHER" id="PTHR35174">
    <property type="entry name" value="BLL7171 PROTEIN-RELATED"/>
    <property type="match status" value="1"/>
</dbReference>
<gene>
    <name evidence="2" type="ORF">GCM10010276_34730</name>
</gene>
<name>A0ABN3LXA2_STRLO</name>
<evidence type="ECO:0000256" key="1">
    <source>
        <dbReference type="SAM" id="MobiDB-lite"/>
    </source>
</evidence>
<feature type="compositionally biased region" description="Basic and acidic residues" evidence="1">
    <location>
        <begin position="119"/>
        <end position="142"/>
    </location>
</feature>